<protein>
    <submittedName>
        <fullName evidence="2">Uncharacterized protein</fullName>
    </submittedName>
</protein>
<proteinExistence type="predicted"/>
<dbReference type="STRING" id="1160497.A0A1L9VHZ1"/>
<accession>A0A1L9VHZ1</accession>
<feature type="compositionally biased region" description="Low complexity" evidence="1">
    <location>
        <begin position="127"/>
        <end position="140"/>
    </location>
</feature>
<keyword evidence="3" id="KW-1185">Reference proteome</keyword>
<gene>
    <name evidence="2" type="ORF">ASPGLDRAFT_82880</name>
</gene>
<dbReference type="OrthoDB" id="4509841at2759"/>
<evidence type="ECO:0000256" key="1">
    <source>
        <dbReference type="SAM" id="MobiDB-lite"/>
    </source>
</evidence>
<dbReference type="GeneID" id="34466450"/>
<name>A0A1L9VHZ1_ASPGL</name>
<evidence type="ECO:0000313" key="3">
    <source>
        <dbReference type="Proteomes" id="UP000184300"/>
    </source>
</evidence>
<organism evidence="2 3">
    <name type="scientific">Aspergillus glaucus CBS 516.65</name>
    <dbReference type="NCBI Taxonomy" id="1160497"/>
    <lineage>
        <taxon>Eukaryota</taxon>
        <taxon>Fungi</taxon>
        <taxon>Dikarya</taxon>
        <taxon>Ascomycota</taxon>
        <taxon>Pezizomycotina</taxon>
        <taxon>Eurotiomycetes</taxon>
        <taxon>Eurotiomycetidae</taxon>
        <taxon>Eurotiales</taxon>
        <taxon>Aspergillaceae</taxon>
        <taxon>Aspergillus</taxon>
        <taxon>Aspergillus subgen. Aspergillus</taxon>
    </lineage>
</organism>
<reference evidence="3" key="1">
    <citation type="journal article" date="2017" name="Genome Biol.">
        <title>Comparative genomics reveals high biological diversity and specific adaptations in the industrially and medically important fungal genus Aspergillus.</title>
        <authorList>
            <person name="de Vries R.P."/>
            <person name="Riley R."/>
            <person name="Wiebenga A."/>
            <person name="Aguilar-Osorio G."/>
            <person name="Amillis S."/>
            <person name="Uchima C.A."/>
            <person name="Anderluh G."/>
            <person name="Asadollahi M."/>
            <person name="Askin M."/>
            <person name="Barry K."/>
            <person name="Battaglia E."/>
            <person name="Bayram O."/>
            <person name="Benocci T."/>
            <person name="Braus-Stromeyer S.A."/>
            <person name="Caldana C."/>
            <person name="Canovas D."/>
            <person name="Cerqueira G.C."/>
            <person name="Chen F."/>
            <person name="Chen W."/>
            <person name="Choi C."/>
            <person name="Clum A."/>
            <person name="Dos Santos R.A."/>
            <person name="Damasio A.R."/>
            <person name="Diallinas G."/>
            <person name="Emri T."/>
            <person name="Fekete E."/>
            <person name="Flipphi M."/>
            <person name="Freyberg S."/>
            <person name="Gallo A."/>
            <person name="Gournas C."/>
            <person name="Habgood R."/>
            <person name="Hainaut M."/>
            <person name="Harispe M.L."/>
            <person name="Henrissat B."/>
            <person name="Hilden K.S."/>
            <person name="Hope R."/>
            <person name="Hossain A."/>
            <person name="Karabika E."/>
            <person name="Karaffa L."/>
            <person name="Karanyi Z."/>
            <person name="Krasevec N."/>
            <person name="Kuo A."/>
            <person name="Kusch H."/>
            <person name="LaButti K."/>
            <person name="Lagendijk E.L."/>
            <person name="Lapidus A."/>
            <person name="Levasseur A."/>
            <person name="Lindquist E."/>
            <person name="Lipzen A."/>
            <person name="Logrieco A.F."/>
            <person name="MacCabe A."/>
            <person name="Maekelae M.R."/>
            <person name="Malavazi I."/>
            <person name="Melin P."/>
            <person name="Meyer V."/>
            <person name="Mielnichuk N."/>
            <person name="Miskei M."/>
            <person name="Molnar A.P."/>
            <person name="Mule G."/>
            <person name="Ngan C.Y."/>
            <person name="Orejas M."/>
            <person name="Orosz E."/>
            <person name="Ouedraogo J.P."/>
            <person name="Overkamp K.M."/>
            <person name="Park H.-S."/>
            <person name="Perrone G."/>
            <person name="Piumi F."/>
            <person name="Punt P.J."/>
            <person name="Ram A.F."/>
            <person name="Ramon A."/>
            <person name="Rauscher S."/>
            <person name="Record E."/>
            <person name="Riano-Pachon D.M."/>
            <person name="Robert V."/>
            <person name="Roehrig J."/>
            <person name="Ruller R."/>
            <person name="Salamov A."/>
            <person name="Salih N.S."/>
            <person name="Samson R.A."/>
            <person name="Sandor E."/>
            <person name="Sanguinetti M."/>
            <person name="Schuetze T."/>
            <person name="Sepcic K."/>
            <person name="Shelest E."/>
            <person name="Sherlock G."/>
            <person name="Sophianopoulou V."/>
            <person name="Squina F.M."/>
            <person name="Sun H."/>
            <person name="Susca A."/>
            <person name="Todd R.B."/>
            <person name="Tsang A."/>
            <person name="Unkles S.E."/>
            <person name="van de Wiele N."/>
            <person name="van Rossen-Uffink D."/>
            <person name="Oliveira J.V."/>
            <person name="Vesth T.C."/>
            <person name="Visser J."/>
            <person name="Yu J.-H."/>
            <person name="Zhou M."/>
            <person name="Andersen M.R."/>
            <person name="Archer D.B."/>
            <person name="Baker S.E."/>
            <person name="Benoit I."/>
            <person name="Brakhage A.A."/>
            <person name="Braus G.H."/>
            <person name="Fischer R."/>
            <person name="Frisvad J.C."/>
            <person name="Goldman G.H."/>
            <person name="Houbraken J."/>
            <person name="Oakley B."/>
            <person name="Pocsi I."/>
            <person name="Scazzocchio C."/>
            <person name="Seiboth B."/>
            <person name="vanKuyk P.A."/>
            <person name="Wortman J."/>
            <person name="Dyer P.S."/>
            <person name="Grigoriev I.V."/>
        </authorList>
    </citation>
    <scope>NUCLEOTIDE SEQUENCE [LARGE SCALE GENOMIC DNA]</scope>
    <source>
        <strain evidence="3">CBS 516.65</strain>
    </source>
</reference>
<dbReference type="AlphaFoldDB" id="A0A1L9VHZ1"/>
<dbReference type="Proteomes" id="UP000184300">
    <property type="component" value="Unassembled WGS sequence"/>
</dbReference>
<dbReference type="EMBL" id="KV878899">
    <property type="protein sequence ID" value="OJJ83548.1"/>
    <property type="molecule type" value="Genomic_DNA"/>
</dbReference>
<dbReference type="VEuPathDB" id="FungiDB:ASPGLDRAFT_82880"/>
<feature type="region of interest" description="Disordered" evidence="1">
    <location>
        <begin position="123"/>
        <end position="144"/>
    </location>
</feature>
<dbReference type="RefSeq" id="XP_022400246.1">
    <property type="nucleotide sequence ID" value="XM_022550190.1"/>
</dbReference>
<evidence type="ECO:0000313" key="2">
    <source>
        <dbReference type="EMBL" id="OJJ83548.1"/>
    </source>
</evidence>
<sequence length="424" mass="46263">MVGGEEITQAAVTAAPKGPRNHFANRNELRTGVQKIRQHMENYQTNPHWYNELFNFFQGVEDFAKDAQSGRENSDSALADIHKTLERIQNDTKNIREKQSIIEPPDSAACWRAFRARNWQHGVQNASTPTSQDTGTTTPGVPHTELGVDCELTVKIRDEAMRADLKKLSSIKIVERAERARESAVKKSNNSPLAVSAFIAARQLPSGDVSLRASNAVGAEVLRHHADKWVKTFGMTTHVRVPTWASVAHGVLCRSMDLTQEKMMDVATRLIAANQHTWGKEAEILHVGWLVKPRKGAGGKANKAAGQGANKEGTELLEGLAESHGISNDTDAHGTDWSEPLLISHWGQRKRMVRVQAGQPDTSTCLAGMSTFDGAKENDVEKTGGEKDIPDTGDRRAAFGAEGIGGYRRFHGPNGSALPIQCGG</sequence>